<feature type="binding site" evidence="7">
    <location>
        <position position="202"/>
    </location>
    <ligand>
        <name>L-glutamate</name>
        <dbReference type="ChEBI" id="CHEBI:29985"/>
    </ligand>
</feature>
<dbReference type="InterPro" id="IPR022380">
    <property type="entry name" value="Glu-Q_tRNA(Asp)_Synthase"/>
</dbReference>
<proteinExistence type="inferred from homology"/>
<dbReference type="InterPro" id="IPR014729">
    <property type="entry name" value="Rossmann-like_a/b/a_fold"/>
</dbReference>
<dbReference type="PANTHER" id="PTHR43311:SF1">
    <property type="entry name" value="GLUTAMYL-Q TRNA(ASP) SYNTHETASE"/>
    <property type="match status" value="1"/>
</dbReference>
<evidence type="ECO:0000256" key="8">
    <source>
        <dbReference type="RuleBase" id="RU363037"/>
    </source>
</evidence>
<dbReference type="InterPro" id="IPR001412">
    <property type="entry name" value="aa-tRNA-synth_I_CS"/>
</dbReference>
<evidence type="ECO:0000259" key="9">
    <source>
        <dbReference type="Pfam" id="PF00749"/>
    </source>
</evidence>
<feature type="domain" description="Glutamyl/glutaminyl-tRNA synthetase class Ib catalytic" evidence="9">
    <location>
        <begin position="10"/>
        <end position="286"/>
    </location>
</feature>
<feature type="binding site" evidence="7">
    <location>
        <position position="135"/>
    </location>
    <ligand>
        <name>Zn(2+)</name>
        <dbReference type="ChEBI" id="CHEBI:29105"/>
    </ligand>
</feature>
<evidence type="ECO:0000313" key="10">
    <source>
        <dbReference type="EMBL" id="CAA9310121.1"/>
    </source>
</evidence>
<comment type="cofactor">
    <cofactor evidence="7">
        <name>Zn(2+)</name>
        <dbReference type="ChEBI" id="CHEBI:29105"/>
    </cofactor>
    <text evidence="7">Binds 1 zinc ion per subunit.</text>
</comment>
<evidence type="ECO:0000256" key="6">
    <source>
        <dbReference type="ARBA" id="ARBA00023146"/>
    </source>
</evidence>
<dbReference type="SUPFAM" id="SSF52374">
    <property type="entry name" value="Nucleotidylyl transferase"/>
    <property type="match status" value="1"/>
</dbReference>
<feature type="binding site" evidence="7">
    <location>
        <position position="112"/>
    </location>
    <ligand>
        <name>Zn(2+)</name>
        <dbReference type="ChEBI" id="CHEBI:29105"/>
    </ligand>
</feature>
<keyword evidence="6 7" id="KW-0030">Aminoacyl-tRNA synthetase</keyword>
<dbReference type="NCBIfam" id="NF004314">
    <property type="entry name" value="PRK05710.1-3"/>
    <property type="match status" value="1"/>
</dbReference>
<evidence type="ECO:0000256" key="2">
    <source>
        <dbReference type="ARBA" id="ARBA00022723"/>
    </source>
</evidence>
<sequence>MTESYPAPYRGRFAPSPTGSLHVGNARTALLAWLHARAAGGSFVMRVEDLDFGRVRPGIMEAQLDELRWLGLDWDEGPDVGGPHAPYVQSRRVEGYEDALRRLAAAGLLFACGCSRRDIAAAASAPHAGDEGPRYAGMCREHAVPAGAPLTRWAVSEYALRFRLAEDEEVCFDDGVHGRACFRPAAETGDFVVRRKDGVAAYQLAVVVDDAAMGITHVVRGGDLLGSTARQLLLFRALGLPEPRYTHVPLLLGADGERLAKRHGAVSLTELRREGIAPEAVVGWLASTCGLAVPGERLPPAELVPRFAIERIPATPYVVTGASLAALHG</sequence>
<dbReference type="PANTHER" id="PTHR43311">
    <property type="entry name" value="GLUTAMATE--TRNA LIGASE"/>
    <property type="match status" value="1"/>
</dbReference>
<feature type="binding site" evidence="7">
    <location>
        <position position="261"/>
    </location>
    <ligand>
        <name>ATP</name>
        <dbReference type="ChEBI" id="CHEBI:30616"/>
    </ligand>
</feature>
<evidence type="ECO:0000256" key="4">
    <source>
        <dbReference type="ARBA" id="ARBA00022833"/>
    </source>
</evidence>
<dbReference type="PRINTS" id="PR00987">
    <property type="entry name" value="TRNASYNTHGLU"/>
</dbReference>
<dbReference type="EMBL" id="CADCTW010000066">
    <property type="protein sequence ID" value="CAA9310121.1"/>
    <property type="molecule type" value="Genomic_DNA"/>
</dbReference>
<dbReference type="InterPro" id="IPR049940">
    <property type="entry name" value="GluQ/Sye"/>
</dbReference>
<feature type="binding site" evidence="7">
    <location>
        <position position="220"/>
    </location>
    <ligand>
        <name>L-glutamate</name>
        <dbReference type="ChEBI" id="CHEBI:29985"/>
    </ligand>
</feature>
<dbReference type="NCBIfam" id="NF004315">
    <property type="entry name" value="PRK05710.1-4"/>
    <property type="match status" value="1"/>
</dbReference>
<keyword evidence="5 7" id="KW-0067">ATP-binding</keyword>
<evidence type="ECO:0000256" key="3">
    <source>
        <dbReference type="ARBA" id="ARBA00022741"/>
    </source>
</evidence>
<dbReference type="GO" id="GO:0005524">
    <property type="term" value="F:ATP binding"/>
    <property type="evidence" value="ECO:0007669"/>
    <property type="project" value="UniProtKB-KW"/>
</dbReference>
<feature type="short sequence motif" description="'HIGH' region" evidence="7">
    <location>
        <begin position="15"/>
        <end position="25"/>
    </location>
</feature>
<dbReference type="GO" id="GO:0006424">
    <property type="term" value="P:glutamyl-tRNA aminoacylation"/>
    <property type="evidence" value="ECO:0007669"/>
    <property type="project" value="InterPro"/>
</dbReference>
<dbReference type="Gene3D" id="3.40.50.620">
    <property type="entry name" value="HUPs"/>
    <property type="match status" value="1"/>
</dbReference>
<keyword evidence="3 7" id="KW-0547">Nucleotide-binding</keyword>
<dbReference type="Pfam" id="PF00749">
    <property type="entry name" value="tRNA-synt_1c"/>
    <property type="match status" value="1"/>
</dbReference>
<feature type="binding site" evidence="7">
    <location>
        <position position="139"/>
    </location>
    <ligand>
        <name>Zn(2+)</name>
        <dbReference type="ChEBI" id="CHEBI:29105"/>
    </ligand>
</feature>
<dbReference type="PROSITE" id="PS00178">
    <property type="entry name" value="AA_TRNA_LIGASE_I"/>
    <property type="match status" value="1"/>
</dbReference>
<dbReference type="InterPro" id="IPR000924">
    <property type="entry name" value="Glu/Gln-tRNA-synth"/>
</dbReference>
<dbReference type="GO" id="GO:0008270">
    <property type="term" value="F:zinc ion binding"/>
    <property type="evidence" value="ECO:0007669"/>
    <property type="project" value="UniProtKB-UniRule"/>
</dbReference>
<evidence type="ECO:0000256" key="1">
    <source>
        <dbReference type="ARBA" id="ARBA00022598"/>
    </source>
</evidence>
<dbReference type="AlphaFoldDB" id="A0A6J4KP09"/>
<feature type="short sequence motif" description="'KMSKS' region" evidence="7">
    <location>
        <begin position="258"/>
        <end position="262"/>
    </location>
</feature>
<dbReference type="HAMAP" id="MF_01428">
    <property type="entry name" value="Glu_Q_tRNA_synth"/>
    <property type="match status" value="1"/>
</dbReference>
<dbReference type="NCBIfam" id="TIGR03838">
    <property type="entry name" value="queuosine_YadB"/>
    <property type="match status" value="1"/>
</dbReference>
<feature type="binding site" evidence="7">
    <location>
        <position position="114"/>
    </location>
    <ligand>
        <name>Zn(2+)</name>
        <dbReference type="ChEBI" id="CHEBI:29105"/>
    </ligand>
</feature>
<protein>
    <recommendedName>
        <fullName evidence="7">Glutamyl-Q tRNA(Asp) synthetase</fullName>
        <shortName evidence="7">Glu-Q-RSs</shortName>
        <ecNumber evidence="7">6.1.1.-</ecNumber>
    </recommendedName>
</protein>
<evidence type="ECO:0000256" key="7">
    <source>
        <dbReference type="HAMAP-Rule" id="MF_01428"/>
    </source>
</evidence>
<reference evidence="10" key="1">
    <citation type="submission" date="2020-02" db="EMBL/GenBank/DDBJ databases">
        <authorList>
            <person name="Meier V. D."/>
        </authorList>
    </citation>
    <scope>NUCLEOTIDE SEQUENCE</scope>
    <source>
        <strain evidence="10">AVDCRST_MAG68</strain>
    </source>
</reference>
<keyword evidence="8" id="KW-0648">Protein biosynthesis</keyword>
<dbReference type="GO" id="GO:0004818">
    <property type="term" value="F:glutamate-tRNA ligase activity"/>
    <property type="evidence" value="ECO:0007669"/>
    <property type="project" value="TreeGrafter"/>
</dbReference>
<feature type="binding site" evidence="7">
    <location>
        <position position="48"/>
    </location>
    <ligand>
        <name>L-glutamate</name>
        <dbReference type="ChEBI" id="CHEBI:29985"/>
    </ligand>
</feature>
<keyword evidence="4 7" id="KW-0862">Zinc</keyword>
<organism evidence="10">
    <name type="scientific">uncultured Gemmatimonadota bacterium</name>
    <dbReference type="NCBI Taxonomy" id="203437"/>
    <lineage>
        <taxon>Bacteria</taxon>
        <taxon>Pseudomonadati</taxon>
        <taxon>Gemmatimonadota</taxon>
        <taxon>environmental samples</taxon>
    </lineage>
</organism>
<dbReference type="GO" id="GO:0005829">
    <property type="term" value="C:cytosol"/>
    <property type="evidence" value="ECO:0007669"/>
    <property type="project" value="TreeGrafter"/>
</dbReference>
<dbReference type="EC" id="6.1.1.-" evidence="7"/>
<feature type="binding site" evidence="7">
    <location>
        <begin position="12"/>
        <end position="16"/>
    </location>
    <ligand>
        <name>L-glutamate</name>
        <dbReference type="ChEBI" id="CHEBI:29985"/>
    </ligand>
</feature>
<evidence type="ECO:0000256" key="5">
    <source>
        <dbReference type="ARBA" id="ARBA00022840"/>
    </source>
</evidence>
<gene>
    <name evidence="7" type="primary">gluQ</name>
    <name evidence="10" type="ORF">AVDCRST_MAG68-1284</name>
</gene>
<name>A0A6J4KP09_9BACT</name>
<accession>A0A6J4KP09</accession>
<comment type="similarity">
    <text evidence="7">Belongs to the class-I aminoacyl-tRNA synthetase family. GluQ subfamily.</text>
</comment>
<dbReference type="InterPro" id="IPR020058">
    <property type="entry name" value="Glu/Gln-tRNA-synth_Ib_cat-dom"/>
</dbReference>
<keyword evidence="2 7" id="KW-0479">Metal-binding</keyword>
<dbReference type="GO" id="GO:0006400">
    <property type="term" value="P:tRNA modification"/>
    <property type="evidence" value="ECO:0007669"/>
    <property type="project" value="InterPro"/>
</dbReference>
<keyword evidence="1 7" id="KW-0436">Ligase</keyword>
<comment type="function">
    <text evidence="7">Catalyzes the tRNA-independent activation of glutamate in presence of ATP and the subsequent transfer of glutamate onto a tRNA(Asp). Glutamate is transferred on the 2-amino-5-(4,5-dihydroxy-2-cyclopenten-1-yl) moiety of the queuosine in the wobble position of the QUC anticodon.</text>
</comment>